<evidence type="ECO:0000256" key="1">
    <source>
        <dbReference type="SAM" id="SignalP"/>
    </source>
</evidence>
<feature type="signal peptide" evidence="1">
    <location>
        <begin position="1"/>
        <end position="20"/>
    </location>
</feature>
<dbReference type="OrthoDB" id="1524045at2"/>
<dbReference type="SUPFAM" id="SSF82185">
    <property type="entry name" value="Histone H3 K4-specific methyltransferase SET7/9 N-terminal domain"/>
    <property type="match status" value="1"/>
</dbReference>
<dbReference type="Gene3D" id="2.20.110.10">
    <property type="entry name" value="Histone H3 K4-specific methyltransferase SET7/9 N-terminal domain"/>
    <property type="match status" value="2"/>
</dbReference>
<dbReference type="Proteomes" id="UP000261284">
    <property type="component" value="Unassembled WGS sequence"/>
</dbReference>
<dbReference type="EMBL" id="QTJU01000004">
    <property type="protein sequence ID" value="RFM27779.1"/>
    <property type="molecule type" value="Genomic_DNA"/>
</dbReference>
<name>A0A3E1NIL9_9BACT</name>
<dbReference type="GO" id="GO:0055085">
    <property type="term" value="P:transmembrane transport"/>
    <property type="evidence" value="ECO:0007669"/>
    <property type="project" value="InterPro"/>
</dbReference>
<dbReference type="AlphaFoldDB" id="A0A3E1NIL9"/>
<feature type="chain" id="PRO_5017782889" description="TonB C-terminal domain-containing protein" evidence="1">
    <location>
        <begin position="21"/>
        <end position="313"/>
    </location>
</feature>
<gene>
    <name evidence="3" type="ORF">DXN05_13850</name>
</gene>
<dbReference type="InterPro" id="IPR037682">
    <property type="entry name" value="TonB_C"/>
</dbReference>
<evidence type="ECO:0000313" key="4">
    <source>
        <dbReference type="Proteomes" id="UP000261284"/>
    </source>
</evidence>
<feature type="domain" description="TonB C-terminal" evidence="2">
    <location>
        <begin position="247"/>
        <end position="310"/>
    </location>
</feature>
<comment type="caution">
    <text evidence="3">The sequence shown here is derived from an EMBL/GenBank/DDBJ whole genome shotgun (WGS) entry which is preliminary data.</text>
</comment>
<reference evidence="3 4" key="1">
    <citation type="submission" date="2018-08" db="EMBL/GenBank/DDBJ databases">
        <title>Chitinophagaceae sp. K23C18032701, a novel bacterium isolated from forest soil.</title>
        <authorList>
            <person name="Wang C."/>
        </authorList>
    </citation>
    <scope>NUCLEOTIDE SEQUENCE [LARGE SCALE GENOMIC DNA]</scope>
    <source>
        <strain evidence="3 4">K23C18032701</strain>
    </source>
</reference>
<organism evidence="3 4">
    <name type="scientific">Deminuibacter soli</name>
    <dbReference type="NCBI Taxonomy" id="2291815"/>
    <lineage>
        <taxon>Bacteria</taxon>
        <taxon>Pseudomonadati</taxon>
        <taxon>Bacteroidota</taxon>
        <taxon>Chitinophagia</taxon>
        <taxon>Chitinophagales</taxon>
        <taxon>Chitinophagaceae</taxon>
        <taxon>Deminuibacter</taxon>
    </lineage>
</organism>
<keyword evidence="1" id="KW-0732">Signal</keyword>
<evidence type="ECO:0000259" key="2">
    <source>
        <dbReference type="Pfam" id="PF03544"/>
    </source>
</evidence>
<evidence type="ECO:0000313" key="3">
    <source>
        <dbReference type="EMBL" id="RFM27779.1"/>
    </source>
</evidence>
<dbReference type="Gene3D" id="3.30.1150.10">
    <property type="match status" value="1"/>
</dbReference>
<protein>
    <recommendedName>
        <fullName evidence="2">TonB C-terminal domain-containing protein</fullName>
    </recommendedName>
</protein>
<keyword evidence="4" id="KW-1185">Reference proteome</keyword>
<accession>A0A3E1NIL9</accession>
<dbReference type="RefSeq" id="WP_116847856.1">
    <property type="nucleotide sequence ID" value="NZ_QTJU01000004.1"/>
</dbReference>
<sequence length="313" mass="35926">MKPLLLLPCLLLYITTTAQKVEKYFDFRWKETTPDSARYAAMIERTDSGWHRKDYFIHERSLQMDGTYEDEACKTANGLFVYYHANRRLKRKGEYSHGQFNGLWVSYHANGMMSDSIHYNNGHRTGTCLGWYADGTASDSAVWNADGSGIAVAWFNNGSPSFAGRYSAGEKKNGKWQFFHNNGKVAAFEWYQDGVLVNKQYFDEQSNPMDTTSHDHEANFPGGIKAWQKYLYKHVYFPTQYQLVNADQAVVVVDADIDEDGNVSNAEVSAPFHPEFDIIALDAVRKSPKWLPAVQHNRRVRTRVRQPVYFAQE</sequence>
<dbReference type="Pfam" id="PF03544">
    <property type="entry name" value="TonB_C"/>
    <property type="match status" value="1"/>
</dbReference>
<proteinExistence type="predicted"/>
<dbReference type="SUPFAM" id="SSF74653">
    <property type="entry name" value="TolA/TonB C-terminal domain"/>
    <property type="match status" value="1"/>
</dbReference>